<dbReference type="CDD" id="cd03024">
    <property type="entry name" value="DsbA_FrnE"/>
    <property type="match status" value="1"/>
</dbReference>
<dbReference type="RefSeq" id="WP_270157319.1">
    <property type="nucleotide sequence ID" value="NZ_JAPNNL010000107.1"/>
</dbReference>
<dbReference type="Gene3D" id="3.40.30.10">
    <property type="entry name" value="Glutaredoxin"/>
    <property type="match status" value="1"/>
</dbReference>
<protein>
    <submittedName>
        <fullName evidence="2">DsbA family oxidoreductase</fullName>
    </submittedName>
</protein>
<keyword evidence="3" id="KW-1185">Reference proteome</keyword>
<name>A0ABT4SGV5_9ACTN</name>
<dbReference type="PANTHER" id="PTHR13887">
    <property type="entry name" value="GLUTATHIONE S-TRANSFERASE KAPPA"/>
    <property type="match status" value="1"/>
</dbReference>
<evidence type="ECO:0000313" key="3">
    <source>
        <dbReference type="Proteomes" id="UP001144036"/>
    </source>
</evidence>
<dbReference type="SUPFAM" id="SSF52833">
    <property type="entry name" value="Thioredoxin-like"/>
    <property type="match status" value="1"/>
</dbReference>
<dbReference type="InterPro" id="IPR001853">
    <property type="entry name" value="DSBA-like_thioredoxin_dom"/>
</dbReference>
<dbReference type="Pfam" id="PF01323">
    <property type="entry name" value="DSBA"/>
    <property type="match status" value="1"/>
</dbReference>
<dbReference type="Proteomes" id="UP001144036">
    <property type="component" value="Unassembled WGS sequence"/>
</dbReference>
<dbReference type="EMBL" id="JAPNNL010000107">
    <property type="protein sequence ID" value="MDA0636449.1"/>
    <property type="molecule type" value="Genomic_DNA"/>
</dbReference>
<organism evidence="2 3">
    <name type="scientific">Nonomuraea corallina</name>
    <dbReference type="NCBI Taxonomy" id="2989783"/>
    <lineage>
        <taxon>Bacteria</taxon>
        <taxon>Bacillati</taxon>
        <taxon>Actinomycetota</taxon>
        <taxon>Actinomycetes</taxon>
        <taxon>Streptosporangiales</taxon>
        <taxon>Streptosporangiaceae</taxon>
        <taxon>Nonomuraea</taxon>
    </lineage>
</organism>
<proteinExistence type="predicted"/>
<reference evidence="2" key="1">
    <citation type="submission" date="2022-11" db="EMBL/GenBank/DDBJ databases">
        <title>Nonomuraea corallina sp. nov., a new species of the genus Nonomuraea isolated from sea side sediment in Thai sea.</title>
        <authorList>
            <person name="Ngamcharungchit C."/>
            <person name="Matsumoto A."/>
            <person name="Suriyachadkun C."/>
            <person name="Panbangred W."/>
            <person name="Inahashi Y."/>
            <person name="Intra B."/>
        </authorList>
    </citation>
    <scope>NUCLEOTIDE SEQUENCE</scope>
    <source>
        <strain evidence="2">MCN248</strain>
    </source>
</reference>
<gene>
    <name evidence="2" type="ORF">OUY22_23780</name>
</gene>
<evidence type="ECO:0000259" key="1">
    <source>
        <dbReference type="Pfam" id="PF01323"/>
    </source>
</evidence>
<dbReference type="InterPro" id="IPR036249">
    <property type="entry name" value="Thioredoxin-like_sf"/>
</dbReference>
<evidence type="ECO:0000313" key="2">
    <source>
        <dbReference type="EMBL" id="MDA0636449.1"/>
    </source>
</evidence>
<dbReference type="PANTHER" id="PTHR13887:SF41">
    <property type="entry name" value="THIOREDOXIN SUPERFAMILY PROTEIN"/>
    <property type="match status" value="1"/>
</dbReference>
<feature type="domain" description="DSBA-like thioredoxin" evidence="1">
    <location>
        <begin position="5"/>
        <end position="207"/>
    </location>
</feature>
<comment type="caution">
    <text evidence="2">The sequence shown here is derived from an EMBL/GenBank/DDBJ whole genome shotgun (WGS) entry which is preliminary data.</text>
</comment>
<sequence length="218" mass="24095">MVKMQVEIWSDIVCPWCWIGKRTFEAAVRKFDGVAEISVWHRSFELNPNGPEQGRYSVPEYMREALGMPMPRVLETLKLITHAAAEVGLHYRMMESRAANSFDAHRLLHFADSKGRGEEVRERVSHAFVATTMDIADRDTLCVLGSQGGLDEAEVGAMLESGEFGAAVRRDEADARRAGISGVPAFRFNGRTVMSGALSVADLESIIADELAKAPARR</sequence>
<accession>A0ABT4SGV5</accession>